<feature type="binding site" evidence="5">
    <location>
        <position position="248"/>
    </location>
    <ligand>
        <name>Zn(2+)</name>
        <dbReference type="ChEBI" id="CHEBI:29105"/>
    </ligand>
</feature>
<dbReference type="Proteomes" id="UP000193144">
    <property type="component" value="Unassembled WGS sequence"/>
</dbReference>
<keyword evidence="1 5" id="KW-0489">Methyltransferase</keyword>
<dbReference type="InterPro" id="IPR051486">
    <property type="entry name" value="Hcy_S-methyltransferase"/>
</dbReference>
<dbReference type="Pfam" id="PF02574">
    <property type="entry name" value="S-methyl_trans"/>
    <property type="match status" value="1"/>
</dbReference>
<evidence type="ECO:0000256" key="5">
    <source>
        <dbReference type="PROSITE-ProRule" id="PRU00333"/>
    </source>
</evidence>
<evidence type="ECO:0000256" key="4">
    <source>
        <dbReference type="ARBA" id="ARBA00022833"/>
    </source>
</evidence>
<dbReference type="OrthoDB" id="261426at2759"/>
<dbReference type="Gene3D" id="3.20.20.330">
    <property type="entry name" value="Homocysteine-binding-like domain"/>
    <property type="match status" value="1"/>
</dbReference>
<name>A0A1Y1ZNY6_9PLEO</name>
<dbReference type="PANTHER" id="PTHR46015:SF1">
    <property type="entry name" value="HOMOCYSTEINE S-METHYLTRANSFERASE-LIKE ISOFORM 1"/>
    <property type="match status" value="1"/>
</dbReference>
<organism evidence="7 8">
    <name type="scientific">Clohesyomyces aquaticus</name>
    <dbReference type="NCBI Taxonomy" id="1231657"/>
    <lineage>
        <taxon>Eukaryota</taxon>
        <taxon>Fungi</taxon>
        <taxon>Dikarya</taxon>
        <taxon>Ascomycota</taxon>
        <taxon>Pezizomycotina</taxon>
        <taxon>Dothideomycetes</taxon>
        <taxon>Pleosporomycetidae</taxon>
        <taxon>Pleosporales</taxon>
        <taxon>Lindgomycetaceae</taxon>
        <taxon>Clohesyomyces</taxon>
    </lineage>
</organism>
<keyword evidence="3 5" id="KW-0479">Metal-binding</keyword>
<dbReference type="GO" id="GO:0033528">
    <property type="term" value="P:S-methylmethionine cycle"/>
    <property type="evidence" value="ECO:0007669"/>
    <property type="project" value="TreeGrafter"/>
</dbReference>
<dbReference type="InterPro" id="IPR003726">
    <property type="entry name" value="HCY_dom"/>
</dbReference>
<feature type="binding site" evidence="5">
    <location>
        <position position="314"/>
    </location>
    <ligand>
        <name>Zn(2+)</name>
        <dbReference type="ChEBI" id="CHEBI:29105"/>
    </ligand>
</feature>
<evidence type="ECO:0000256" key="2">
    <source>
        <dbReference type="ARBA" id="ARBA00022679"/>
    </source>
</evidence>
<dbReference type="AlphaFoldDB" id="A0A1Y1ZNY6"/>
<evidence type="ECO:0000313" key="7">
    <source>
        <dbReference type="EMBL" id="ORY11973.1"/>
    </source>
</evidence>
<accession>A0A1Y1ZNY6</accession>
<feature type="domain" description="Hcy-binding" evidence="6">
    <location>
        <begin position="1"/>
        <end position="319"/>
    </location>
</feature>
<dbReference type="PANTHER" id="PTHR46015">
    <property type="entry name" value="ZGC:172121"/>
    <property type="match status" value="1"/>
</dbReference>
<dbReference type="GO" id="GO:0008898">
    <property type="term" value="F:S-adenosylmethionine-homocysteine S-methyltransferase activity"/>
    <property type="evidence" value="ECO:0007669"/>
    <property type="project" value="TreeGrafter"/>
</dbReference>
<comment type="caution">
    <text evidence="7">The sequence shown here is derived from an EMBL/GenBank/DDBJ whole genome shotgun (WGS) entry which is preliminary data.</text>
</comment>
<feature type="non-terminal residue" evidence="7">
    <location>
        <position position="1"/>
    </location>
</feature>
<evidence type="ECO:0000256" key="1">
    <source>
        <dbReference type="ARBA" id="ARBA00022603"/>
    </source>
</evidence>
<gene>
    <name evidence="7" type="ORF">BCR34DRAFT_444190</name>
</gene>
<evidence type="ECO:0000256" key="3">
    <source>
        <dbReference type="ARBA" id="ARBA00022723"/>
    </source>
</evidence>
<keyword evidence="8" id="KW-1185">Reference proteome</keyword>
<dbReference type="InterPro" id="IPR036589">
    <property type="entry name" value="HCY_dom_sf"/>
</dbReference>
<feature type="binding site" evidence="5">
    <location>
        <position position="315"/>
    </location>
    <ligand>
        <name>Zn(2+)</name>
        <dbReference type="ChEBI" id="CHEBI:29105"/>
    </ligand>
</feature>
<dbReference type="GO" id="GO:0009086">
    <property type="term" value="P:methionine biosynthetic process"/>
    <property type="evidence" value="ECO:0007669"/>
    <property type="project" value="TreeGrafter"/>
</dbReference>
<dbReference type="STRING" id="1231657.A0A1Y1ZNY6"/>
<dbReference type="PROSITE" id="PS50970">
    <property type="entry name" value="HCY"/>
    <property type="match status" value="1"/>
</dbReference>
<evidence type="ECO:0000259" key="6">
    <source>
        <dbReference type="PROSITE" id="PS50970"/>
    </source>
</evidence>
<keyword evidence="2 5" id="KW-0808">Transferase</keyword>
<feature type="non-terminal residue" evidence="7">
    <location>
        <position position="319"/>
    </location>
</feature>
<reference evidence="7 8" key="1">
    <citation type="submission" date="2016-07" db="EMBL/GenBank/DDBJ databases">
        <title>Pervasive Adenine N6-methylation of Active Genes in Fungi.</title>
        <authorList>
            <consortium name="DOE Joint Genome Institute"/>
            <person name="Mondo S.J."/>
            <person name="Dannebaum R.O."/>
            <person name="Kuo R.C."/>
            <person name="Labutti K."/>
            <person name="Haridas S."/>
            <person name="Kuo A."/>
            <person name="Salamov A."/>
            <person name="Ahrendt S.R."/>
            <person name="Lipzen A."/>
            <person name="Sullivan W."/>
            <person name="Andreopoulos W.B."/>
            <person name="Clum A."/>
            <person name="Lindquist E."/>
            <person name="Daum C."/>
            <person name="Ramamoorthy G.K."/>
            <person name="Gryganskyi A."/>
            <person name="Culley D."/>
            <person name="Magnuson J.K."/>
            <person name="James T.Y."/>
            <person name="O'Malley M.A."/>
            <person name="Stajich J.E."/>
            <person name="Spatafora J.W."/>
            <person name="Visel A."/>
            <person name="Grigoriev I.V."/>
        </authorList>
    </citation>
    <scope>NUCLEOTIDE SEQUENCE [LARGE SCALE GENOMIC DNA]</scope>
    <source>
        <strain evidence="7 8">CBS 115471</strain>
    </source>
</reference>
<proteinExistence type="predicted"/>
<dbReference type="NCBIfam" id="NF007020">
    <property type="entry name" value="PRK09485.1"/>
    <property type="match status" value="1"/>
</dbReference>
<evidence type="ECO:0000313" key="8">
    <source>
        <dbReference type="Proteomes" id="UP000193144"/>
    </source>
</evidence>
<dbReference type="EMBL" id="MCFA01000055">
    <property type="protein sequence ID" value="ORY11973.1"/>
    <property type="molecule type" value="Genomic_DNA"/>
</dbReference>
<comment type="cofactor">
    <cofactor evidence="5">
        <name>Zn(2+)</name>
        <dbReference type="ChEBI" id="CHEBI:29105"/>
    </cofactor>
</comment>
<protein>
    <submittedName>
        <fullName evidence="7">Homocysteine S-methyltransferase</fullName>
    </submittedName>
</protein>
<dbReference type="GO" id="GO:0032259">
    <property type="term" value="P:methylation"/>
    <property type="evidence" value="ECO:0007669"/>
    <property type="project" value="UniProtKB-KW"/>
</dbReference>
<sequence>PIILDGALATYLETLGADISSSLWSASILLTSPSLIQRAHVDYFRAGAHIATTASYQASIPGLLGSKYLNLSEKDAEGIVAKSVELAKSARDKYLLELKTQNENENGGEKEESKKARPLFIAASIGPYGASLANGSEYTGLYPPSTSISSLRTFHASRLSILLSSDIDILACETIPSFPETLALIQLLTSPEYSSSSSATTNTIPIPAWFTFTLSPSDPMCIADGTDLARVVEVLDPESRVVAIGVNCVSDTSALAALQYLSTLTKKPLIVYPNSGEQWNASARSWVGARSEGTYLAEKCVEWWEAGARMIGGCCRTTP</sequence>
<keyword evidence="4 5" id="KW-0862">Zinc</keyword>
<dbReference type="SUPFAM" id="SSF82282">
    <property type="entry name" value="Homocysteine S-methyltransferase"/>
    <property type="match status" value="1"/>
</dbReference>
<dbReference type="GO" id="GO:0046872">
    <property type="term" value="F:metal ion binding"/>
    <property type="evidence" value="ECO:0007669"/>
    <property type="project" value="UniProtKB-KW"/>
</dbReference>